<gene>
    <name evidence="1" type="ORF">EV662_1056</name>
</gene>
<dbReference type="EMBL" id="SLXP01000005">
    <property type="protein sequence ID" value="TCP41262.1"/>
    <property type="molecule type" value="Genomic_DNA"/>
</dbReference>
<evidence type="ECO:0008006" key="3">
    <source>
        <dbReference type="Google" id="ProtNLM"/>
    </source>
</evidence>
<evidence type="ECO:0000313" key="2">
    <source>
        <dbReference type="Proteomes" id="UP000294835"/>
    </source>
</evidence>
<keyword evidence="2" id="KW-1185">Reference proteome</keyword>
<comment type="caution">
    <text evidence="1">The sequence shown here is derived from an EMBL/GenBank/DDBJ whole genome shotgun (WGS) entry which is preliminary data.</text>
</comment>
<evidence type="ECO:0000313" key="1">
    <source>
        <dbReference type="EMBL" id="TCP41262.1"/>
    </source>
</evidence>
<organism evidence="1 2">
    <name type="scientific">Rhodovulum marinum</name>
    <dbReference type="NCBI Taxonomy" id="320662"/>
    <lineage>
        <taxon>Bacteria</taxon>
        <taxon>Pseudomonadati</taxon>
        <taxon>Pseudomonadota</taxon>
        <taxon>Alphaproteobacteria</taxon>
        <taxon>Rhodobacterales</taxon>
        <taxon>Paracoccaceae</taxon>
        <taxon>Rhodovulum</taxon>
    </lineage>
</organism>
<dbReference type="Proteomes" id="UP000294835">
    <property type="component" value="Unassembled WGS sequence"/>
</dbReference>
<dbReference type="RefSeq" id="WP_132461840.1">
    <property type="nucleotide sequence ID" value="NZ_SLXP01000005.1"/>
</dbReference>
<accession>A0A4R2PYC5</accession>
<sequence length="219" mass="24707">MARRKVSLSPEEQDRLFEGYVRSLDLAQLKPRREQFARAFAIGFDGPAAAREAGYGRFSDRVWPVLLARPEIQARLRALRLSVEHAPATREEFVSALWRQGFADLSNLFVPDPETGGLRLDVTRARPDQLGLLDFEEKTVVRDGQVTRTLCISMQNRIEILKLLARHFGVGAESPSDDRKDELLTAAARAMCAHAQRLEPGVFQVSEDEFHSYRTASEV</sequence>
<dbReference type="AlphaFoldDB" id="A0A4R2PYC5"/>
<proteinExistence type="predicted"/>
<name>A0A4R2PYC5_9RHOB</name>
<protein>
    <recommendedName>
        <fullName evidence="3">Terminase small subunit</fullName>
    </recommendedName>
</protein>
<reference evidence="1 2" key="1">
    <citation type="submission" date="2019-03" db="EMBL/GenBank/DDBJ databases">
        <title>Genomic Encyclopedia of Type Strains, Phase IV (KMG-IV): sequencing the most valuable type-strain genomes for metagenomic binning, comparative biology and taxonomic classification.</title>
        <authorList>
            <person name="Goeker M."/>
        </authorList>
    </citation>
    <scope>NUCLEOTIDE SEQUENCE [LARGE SCALE GENOMIC DNA]</scope>
    <source>
        <strain evidence="1 2">DSM 18063</strain>
    </source>
</reference>